<organism evidence="2">
    <name type="scientific">Rhipicephalus zambeziensis</name>
    <dbReference type="NCBI Taxonomy" id="60191"/>
    <lineage>
        <taxon>Eukaryota</taxon>
        <taxon>Metazoa</taxon>
        <taxon>Ecdysozoa</taxon>
        <taxon>Arthropoda</taxon>
        <taxon>Chelicerata</taxon>
        <taxon>Arachnida</taxon>
        <taxon>Acari</taxon>
        <taxon>Parasitiformes</taxon>
        <taxon>Ixodida</taxon>
        <taxon>Ixodoidea</taxon>
        <taxon>Ixodidae</taxon>
        <taxon>Rhipicephalinae</taxon>
        <taxon>Rhipicephalus</taxon>
        <taxon>Rhipicephalus</taxon>
    </lineage>
</organism>
<evidence type="ECO:0000313" key="2">
    <source>
        <dbReference type="EMBL" id="MAA13915.1"/>
    </source>
</evidence>
<reference evidence="2" key="1">
    <citation type="journal article" date="2017" name="Parasit. Vectors">
        <title>Sialotranscriptomics of Rhipicephalus zambeziensis reveals intricate expression profiles of secretory proteins and suggests tight temporal transcriptional regulation during blood-feeding.</title>
        <authorList>
            <person name="de Castro M.H."/>
            <person name="de Klerk D."/>
            <person name="Pienaar R."/>
            <person name="Rees D.J.G."/>
            <person name="Mans B.J."/>
        </authorList>
    </citation>
    <scope>NUCLEOTIDE SEQUENCE</scope>
    <source>
        <tissue evidence="2">Salivary glands</tissue>
    </source>
</reference>
<feature type="region of interest" description="Disordered" evidence="1">
    <location>
        <begin position="16"/>
        <end position="42"/>
    </location>
</feature>
<accession>A0A224YAK3</accession>
<evidence type="ECO:0000256" key="1">
    <source>
        <dbReference type="SAM" id="MobiDB-lite"/>
    </source>
</evidence>
<dbReference type="EMBL" id="GFPF01002769">
    <property type="protein sequence ID" value="MAA13915.1"/>
    <property type="molecule type" value="Transcribed_RNA"/>
</dbReference>
<protein>
    <submittedName>
        <fullName evidence="2">Uncharacterized protein</fullName>
    </submittedName>
</protein>
<name>A0A224YAK3_9ACAR</name>
<dbReference type="AlphaFoldDB" id="A0A224YAK3"/>
<sequence>MSNLYNPITACLKKQAGREDAVEEKAKDDEKKPSTGVTSNAASSGWVQGIASGVYNVGAGSAKWVASTTYNVGATVLGTGASVLGTGTNLARKVVARKDKSKDE</sequence>
<feature type="compositionally biased region" description="Basic and acidic residues" evidence="1">
    <location>
        <begin position="16"/>
        <end position="33"/>
    </location>
</feature>
<proteinExistence type="predicted"/>